<dbReference type="EMBL" id="CP079216">
    <property type="protein sequence ID" value="QXT64416.1"/>
    <property type="molecule type" value="Genomic_DNA"/>
</dbReference>
<keyword evidence="1" id="KW-0812">Transmembrane</keyword>
<protein>
    <submittedName>
        <fullName evidence="2">AzlD domain-containing protein</fullName>
    </submittedName>
</protein>
<keyword evidence="1" id="KW-0472">Membrane</keyword>
<keyword evidence="3" id="KW-1185">Reference proteome</keyword>
<sequence>MWFWVIAASVACLAQKLLGYLVPSKALENPRVAYAAGGVTVGLLAALSVTQTFADGSTLVLDARLAAVAVAAVALWLRAPFIVVVVLGALTAALLRLAGWG</sequence>
<dbReference type="InterPro" id="IPR008407">
    <property type="entry name" value="Brnchd-chn_aa_trnsp_AzlD"/>
</dbReference>
<organism evidence="2 3">
    <name type="scientific">Tessaracoccus palaemonis</name>
    <dbReference type="NCBI Taxonomy" id="2829499"/>
    <lineage>
        <taxon>Bacteria</taxon>
        <taxon>Bacillati</taxon>
        <taxon>Actinomycetota</taxon>
        <taxon>Actinomycetes</taxon>
        <taxon>Propionibacteriales</taxon>
        <taxon>Propionibacteriaceae</taxon>
        <taxon>Tessaracoccus</taxon>
    </lineage>
</organism>
<keyword evidence="1" id="KW-1133">Transmembrane helix</keyword>
<name>A0ABX8SM01_9ACTN</name>
<proteinExistence type="predicted"/>
<reference evidence="2 3" key="1">
    <citation type="submission" date="2021-07" db="EMBL/GenBank/DDBJ databases">
        <title>complete genome sequencing of Tessaracoccus sp.J1M15.</title>
        <authorList>
            <person name="Bae J.-W."/>
            <person name="Kim D.-y."/>
        </authorList>
    </citation>
    <scope>NUCLEOTIDE SEQUENCE [LARGE SCALE GENOMIC DNA]</scope>
    <source>
        <strain evidence="2 3">J1M15</strain>
    </source>
</reference>
<feature type="transmembrane region" description="Helical" evidence="1">
    <location>
        <begin position="66"/>
        <end position="95"/>
    </location>
</feature>
<evidence type="ECO:0000256" key="1">
    <source>
        <dbReference type="SAM" id="Phobius"/>
    </source>
</evidence>
<evidence type="ECO:0000313" key="3">
    <source>
        <dbReference type="Proteomes" id="UP000824504"/>
    </source>
</evidence>
<feature type="transmembrane region" description="Helical" evidence="1">
    <location>
        <begin position="35"/>
        <end position="54"/>
    </location>
</feature>
<gene>
    <name evidence="2" type="ORF">KDB89_13840</name>
</gene>
<dbReference type="Proteomes" id="UP000824504">
    <property type="component" value="Chromosome"/>
</dbReference>
<evidence type="ECO:0000313" key="2">
    <source>
        <dbReference type="EMBL" id="QXT64416.1"/>
    </source>
</evidence>
<dbReference type="Pfam" id="PF05437">
    <property type="entry name" value="AzlD"/>
    <property type="match status" value="1"/>
</dbReference>
<dbReference type="RefSeq" id="WP_219084338.1">
    <property type="nucleotide sequence ID" value="NZ_CP079216.1"/>
</dbReference>
<accession>A0ABX8SM01</accession>